<dbReference type="InterPro" id="IPR001911">
    <property type="entry name" value="Ribosomal_bS21"/>
</dbReference>
<sequence>MKIFSEIRSIPSNEIQPNALSLSSSCSSDVMSVVCPSFVHANTLFFRSAYNVQVIVDEKEPEEKLLGQVRMGGPEGRRHSGMQAPSLLREQAGREEAQIPRGCQAQSSQVRPAPPLKPLKLELSAN</sequence>
<evidence type="ECO:0000256" key="3">
    <source>
        <dbReference type="ARBA" id="ARBA00023274"/>
    </source>
</evidence>
<accession>A0ABD1VSK4</accession>
<organism evidence="5 6">
    <name type="scientific">Abeliophyllum distichum</name>
    <dbReference type="NCBI Taxonomy" id="126358"/>
    <lineage>
        <taxon>Eukaryota</taxon>
        <taxon>Viridiplantae</taxon>
        <taxon>Streptophyta</taxon>
        <taxon>Embryophyta</taxon>
        <taxon>Tracheophyta</taxon>
        <taxon>Spermatophyta</taxon>
        <taxon>Magnoliopsida</taxon>
        <taxon>eudicotyledons</taxon>
        <taxon>Gunneridae</taxon>
        <taxon>Pentapetalae</taxon>
        <taxon>asterids</taxon>
        <taxon>lamiids</taxon>
        <taxon>Lamiales</taxon>
        <taxon>Oleaceae</taxon>
        <taxon>Forsythieae</taxon>
        <taxon>Abeliophyllum</taxon>
    </lineage>
</organism>
<gene>
    <name evidence="5" type="ORF">Adt_01338</name>
</gene>
<dbReference type="PANTHER" id="PTHR21109">
    <property type="entry name" value="MITOCHONDRIAL 28S RIBOSOMAL PROTEIN S21"/>
    <property type="match status" value="1"/>
</dbReference>
<dbReference type="GO" id="GO:1990904">
    <property type="term" value="C:ribonucleoprotein complex"/>
    <property type="evidence" value="ECO:0007669"/>
    <property type="project" value="UniProtKB-KW"/>
</dbReference>
<protein>
    <submittedName>
        <fullName evidence="5">Uncharacterized protein</fullName>
    </submittedName>
</protein>
<dbReference type="PROSITE" id="PS51257">
    <property type="entry name" value="PROKAR_LIPOPROTEIN"/>
    <property type="match status" value="1"/>
</dbReference>
<proteinExistence type="inferred from homology"/>
<reference evidence="6" key="1">
    <citation type="submission" date="2024-07" db="EMBL/GenBank/DDBJ databases">
        <title>Two chromosome-level genome assemblies of Korean endemic species Abeliophyllum distichum and Forsythia ovata (Oleaceae).</title>
        <authorList>
            <person name="Jang H."/>
        </authorList>
    </citation>
    <scope>NUCLEOTIDE SEQUENCE [LARGE SCALE GENOMIC DNA]</scope>
</reference>
<comment type="similarity">
    <text evidence="1">Belongs to the bacterial ribosomal protein bS21 family.</text>
</comment>
<evidence type="ECO:0000256" key="4">
    <source>
        <dbReference type="SAM" id="MobiDB-lite"/>
    </source>
</evidence>
<evidence type="ECO:0000256" key="2">
    <source>
        <dbReference type="ARBA" id="ARBA00022980"/>
    </source>
</evidence>
<keyword evidence="2" id="KW-0689">Ribosomal protein</keyword>
<dbReference type="Proteomes" id="UP001604336">
    <property type="component" value="Unassembled WGS sequence"/>
</dbReference>
<keyword evidence="3" id="KW-0687">Ribonucleoprotein</keyword>
<keyword evidence="6" id="KW-1185">Reference proteome</keyword>
<feature type="region of interest" description="Disordered" evidence="4">
    <location>
        <begin position="70"/>
        <end position="126"/>
    </location>
</feature>
<name>A0ABD1VSK4_9LAMI</name>
<dbReference type="EMBL" id="JBFOLK010000001">
    <property type="protein sequence ID" value="KAL2540360.1"/>
    <property type="molecule type" value="Genomic_DNA"/>
</dbReference>
<dbReference type="PANTHER" id="PTHR21109:SF0">
    <property type="entry name" value="SMALL RIBOSOMAL SUBUNIT PROTEIN BS21M"/>
    <property type="match status" value="1"/>
</dbReference>
<evidence type="ECO:0000313" key="6">
    <source>
        <dbReference type="Proteomes" id="UP001604336"/>
    </source>
</evidence>
<dbReference type="AlphaFoldDB" id="A0ABD1VSK4"/>
<evidence type="ECO:0000313" key="5">
    <source>
        <dbReference type="EMBL" id="KAL2540360.1"/>
    </source>
</evidence>
<evidence type="ECO:0000256" key="1">
    <source>
        <dbReference type="ARBA" id="ARBA00006640"/>
    </source>
</evidence>
<dbReference type="GO" id="GO:0005840">
    <property type="term" value="C:ribosome"/>
    <property type="evidence" value="ECO:0007669"/>
    <property type="project" value="UniProtKB-KW"/>
</dbReference>
<comment type="caution">
    <text evidence="5">The sequence shown here is derived from an EMBL/GenBank/DDBJ whole genome shotgun (WGS) entry which is preliminary data.</text>
</comment>